<comment type="caution">
    <text evidence="2">The sequence shown here is derived from an EMBL/GenBank/DDBJ whole genome shotgun (WGS) entry which is preliminary data.</text>
</comment>
<evidence type="ECO:0000313" key="2">
    <source>
        <dbReference type="EMBL" id="KAD6796206.1"/>
    </source>
</evidence>
<dbReference type="PANTHER" id="PTHR37984">
    <property type="entry name" value="PROTEIN CBG26694"/>
    <property type="match status" value="1"/>
</dbReference>
<reference evidence="2 3" key="1">
    <citation type="submission" date="2019-05" db="EMBL/GenBank/DDBJ databases">
        <title>Mikania micrantha, genome provides insights into the molecular mechanism of rapid growth.</title>
        <authorList>
            <person name="Liu B."/>
        </authorList>
    </citation>
    <scope>NUCLEOTIDE SEQUENCE [LARGE SCALE GENOMIC DNA]</scope>
    <source>
        <strain evidence="2">NLD-2019</strain>
        <tissue evidence="2">Leaf</tissue>
    </source>
</reference>
<dbReference type="SUPFAM" id="SSF56672">
    <property type="entry name" value="DNA/RNA polymerases"/>
    <property type="match status" value="1"/>
</dbReference>
<dbReference type="InterPro" id="IPR050951">
    <property type="entry name" value="Retrovirus_Pol_polyprotein"/>
</dbReference>
<evidence type="ECO:0000313" key="3">
    <source>
        <dbReference type="Proteomes" id="UP000326396"/>
    </source>
</evidence>
<dbReference type="InterPro" id="IPR043502">
    <property type="entry name" value="DNA/RNA_pol_sf"/>
</dbReference>
<protein>
    <recommendedName>
        <fullName evidence="1">Reverse transcriptase domain-containing protein</fullName>
    </recommendedName>
</protein>
<proteinExistence type="predicted"/>
<dbReference type="PROSITE" id="PS50878">
    <property type="entry name" value="RT_POL"/>
    <property type="match status" value="1"/>
</dbReference>
<dbReference type="Proteomes" id="UP000326396">
    <property type="component" value="Linkage Group LG11"/>
</dbReference>
<evidence type="ECO:0000259" key="1">
    <source>
        <dbReference type="PROSITE" id="PS50878"/>
    </source>
</evidence>
<dbReference type="InterPro" id="IPR043128">
    <property type="entry name" value="Rev_trsase/Diguanyl_cyclase"/>
</dbReference>
<gene>
    <name evidence="2" type="ORF">E3N88_07102</name>
</gene>
<dbReference type="InterPro" id="IPR000477">
    <property type="entry name" value="RT_dom"/>
</dbReference>
<name>A0A5N6PRY8_9ASTR</name>
<dbReference type="EMBL" id="SZYD01000003">
    <property type="protein sequence ID" value="KAD6796206.1"/>
    <property type="molecule type" value="Genomic_DNA"/>
</dbReference>
<dbReference type="Gene3D" id="3.30.70.270">
    <property type="match status" value="2"/>
</dbReference>
<organism evidence="2 3">
    <name type="scientific">Mikania micrantha</name>
    <name type="common">bitter vine</name>
    <dbReference type="NCBI Taxonomy" id="192012"/>
    <lineage>
        <taxon>Eukaryota</taxon>
        <taxon>Viridiplantae</taxon>
        <taxon>Streptophyta</taxon>
        <taxon>Embryophyta</taxon>
        <taxon>Tracheophyta</taxon>
        <taxon>Spermatophyta</taxon>
        <taxon>Magnoliopsida</taxon>
        <taxon>eudicotyledons</taxon>
        <taxon>Gunneridae</taxon>
        <taxon>Pentapetalae</taxon>
        <taxon>asterids</taxon>
        <taxon>campanulids</taxon>
        <taxon>Asterales</taxon>
        <taxon>Asteraceae</taxon>
        <taxon>Asteroideae</taxon>
        <taxon>Heliantheae alliance</taxon>
        <taxon>Eupatorieae</taxon>
        <taxon>Mikania</taxon>
    </lineage>
</organism>
<dbReference type="OrthoDB" id="1712951at2759"/>
<dbReference type="AlphaFoldDB" id="A0A5N6PRY8"/>
<dbReference type="Pfam" id="PF00078">
    <property type="entry name" value="RVT_1"/>
    <property type="match status" value="1"/>
</dbReference>
<sequence length="164" mass="19084">MVDATAGHETNAIRLKERRSYLSEACKYDKLGDTMVVYIDDMVVKSKITKDHLRDLQESFDILDRYNMKLNPSKCHFGVRSGKFLGYMVTKRGIEASPEQIQAILNLKSLTNVKEVQRLTGRIAAFNRFISRSSEKFKGFYNILKKNKKFQWDEEHEKALQDLN</sequence>
<dbReference type="PANTHER" id="PTHR37984:SF5">
    <property type="entry name" value="PROTEIN NYNRIN-LIKE"/>
    <property type="match status" value="1"/>
</dbReference>
<keyword evidence="3" id="KW-1185">Reference proteome</keyword>
<feature type="domain" description="Reverse transcriptase" evidence="1">
    <location>
        <begin position="1"/>
        <end position="89"/>
    </location>
</feature>
<accession>A0A5N6PRY8</accession>